<name>A0ABY3MTJ6_9GAMM</name>
<accession>A0ABY3MTJ6</accession>
<keyword evidence="2" id="KW-1185">Reference proteome</keyword>
<evidence type="ECO:0000313" key="1">
    <source>
        <dbReference type="EMBL" id="TYK64504.1"/>
    </source>
</evidence>
<sequence length="73" mass="8608">MNVDESDSLTIDDDDFEDDADIAAFEKAEESSSKKVMRKLAKRRCLIREKLYALNEKIYLDRQLNTLSDYWDL</sequence>
<comment type="caution">
    <text evidence="1">The sequence shown here is derived from an EMBL/GenBank/DDBJ whole genome shotgun (WGS) entry which is preliminary data.</text>
</comment>
<gene>
    <name evidence="1" type="ORF">CWS31_015145</name>
</gene>
<dbReference type="RefSeq" id="WP_101343049.1">
    <property type="nucleotide sequence ID" value="NZ_PJAI02000023.1"/>
</dbReference>
<evidence type="ECO:0000313" key="2">
    <source>
        <dbReference type="Proteomes" id="UP000815846"/>
    </source>
</evidence>
<reference evidence="1 2" key="1">
    <citation type="submission" date="2019-08" db="EMBL/GenBank/DDBJ databases">
        <title>Microbe sample from Colwellia echini.</title>
        <authorList>
            <person name="Christiansen L."/>
            <person name="Pathiraja D."/>
            <person name="Schultz-Johansen M."/>
            <person name="Choi I.-G."/>
            <person name="Stougaard P."/>
        </authorList>
    </citation>
    <scope>NUCLEOTIDE SEQUENCE [LARGE SCALE GENOMIC DNA]</scope>
    <source>
        <strain evidence="1 2">A3</strain>
    </source>
</reference>
<dbReference type="EMBL" id="PJAI02000023">
    <property type="protein sequence ID" value="TYK64504.1"/>
    <property type="molecule type" value="Genomic_DNA"/>
</dbReference>
<protein>
    <submittedName>
        <fullName evidence="1">Uncharacterized protein</fullName>
    </submittedName>
</protein>
<proteinExistence type="predicted"/>
<organism evidence="1 2">
    <name type="scientific">Colwellia echini</name>
    <dbReference type="NCBI Taxonomy" id="1982103"/>
    <lineage>
        <taxon>Bacteria</taxon>
        <taxon>Pseudomonadati</taxon>
        <taxon>Pseudomonadota</taxon>
        <taxon>Gammaproteobacteria</taxon>
        <taxon>Alteromonadales</taxon>
        <taxon>Colwelliaceae</taxon>
        <taxon>Colwellia</taxon>
    </lineage>
</organism>
<dbReference type="Proteomes" id="UP000815846">
    <property type="component" value="Unassembled WGS sequence"/>
</dbReference>